<sequence>MGSISQPPIGLSNLQSPNNVHGGHVQLSSGPAAPRNIGKHYPQLCQAPPQHPQQANSYQIPAPYPIVNANGAQYPVPTFQKPSLDEADDQPWRYRGYPAMCKWMATDNDFFVLRRFGQIAARVLLRMQDRIAKLEEDLRCLDQVCMEAGLNNGTFRYEPKLERDSILDELSWRLEQYQRFYLDHSQMKARPDATEFQISNVKQWIEDANVKAIRKEEQQFLDKCGDLIPIVPQDRTPLRRFIDRFNLLRLLSRERKVHNTWSSARLGVNFES</sequence>
<organism evidence="3 4">
    <name type="scientific">Lepraria finkii</name>
    <dbReference type="NCBI Taxonomy" id="1340010"/>
    <lineage>
        <taxon>Eukaryota</taxon>
        <taxon>Fungi</taxon>
        <taxon>Dikarya</taxon>
        <taxon>Ascomycota</taxon>
        <taxon>Pezizomycotina</taxon>
        <taxon>Lecanoromycetes</taxon>
        <taxon>OSLEUM clade</taxon>
        <taxon>Lecanoromycetidae</taxon>
        <taxon>Lecanorales</taxon>
        <taxon>Lecanorineae</taxon>
        <taxon>Stereocaulaceae</taxon>
        <taxon>Lepraria</taxon>
    </lineage>
</organism>
<evidence type="ECO:0000313" key="3">
    <source>
        <dbReference type="EMBL" id="KAL2050849.1"/>
    </source>
</evidence>
<dbReference type="PANTHER" id="PTHR34502:SF4">
    <property type="entry name" value="DUF6594 DOMAIN-CONTAINING PROTEIN"/>
    <property type="match status" value="1"/>
</dbReference>
<evidence type="ECO:0000259" key="2">
    <source>
        <dbReference type="Pfam" id="PF20237"/>
    </source>
</evidence>
<feature type="domain" description="DUF6594" evidence="2">
    <location>
        <begin position="97"/>
        <end position="263"/>
    </location>
</feature>
<protein>
    <recommendedName>
        <fullName evidence="2">DUF6594 domain-containing protein</fullName>
    </recommendedName>
</protein>
<evidence type="ECO:0000313" key="4">
    <source>
        <dbReference type="Proteomes" id="UP001590951"/>
    </source>
</evidence>
<keyword evidence="4" id="KW-1185">Reference proteome</keyword>
<comment type="caution">
    <text evidence="3">The sequence shown here is derived from an EMBL/GenBank/DDBJ whole genome shotgun (WGS) entry which is preliminary data.</text>
</comment>
<accession>A0ABR4AYV4</accession>
<evidence type="ECO:0000256" key="1">
    <source>
        <dbReference type="SAM" id="MobiDB-lite"/>
    </source>
</evidence>
<dbReference type="PANTHER" id="PTHR34502">
    <property type="entry name" value="DUF6594 DOMAIN-CONTAINING PROTEIN-RELATED"/>
    <property type="match status" value="1"/>
</dbReference>
<dbReference type="Proteomes" id="UP001590951">
    <property type="component" value="Unassembled WGS sequence"/>
</dbReference>
<reference evidence="3 4" key="1">
    <citation type="submission" date="2024-09" db="EMBL/GenBank/DDBJ databases">
        <title>Rethinking Asexuality: The Enigmatic Case of Functional Sexual Genes in Lepraria (Stereocaulaceae).</title>
        <authorList>
            <person name="Doellman M."/>
            <person name="Sun Y."/>
            <person name="Barcenas-Pena A."/>
            <person name="Lumbsch H.T."/>
            <person name="Grewe F."/>
        </authorList>
    </citation>
    <scope>NUCLEOTIDE SEQUENCE [LARGE SCALE GENOMIC DNA]</scope>
    <source>
        <strain evidence="3 4">Grewe 0041</strain>
    </source>
</reference>
<proteinExistence type="predicted"/>
<name>A0ABR4AYV4_9LECA</name>
<dbReference type="EMBL" id="JBHFEH010000042">
    <property type="protein sequence ID" value="KAL2050849.1"/>
    <property type="molecule type" value="Genomic_DNA"/>
</dbReference>
<gene>
    <name evidence="3" type="ORF">ABVK25_008910</name>
</gene>
<dbReference type="InterPro" id="IPR046529">
    <property type="entry name" value="DUF6594"/>
</dbReference>
<feature type="compositionally biased region" description="Polar residues" evidence="1">
    <location>
        <begin position="1"/>
        <end position="19"/>
    </location>
</feature>
<dbReference type="Pfam" id="PF20237">
    <property type="entry name" value="DUF6594"/>
    <property type="match status" value="1"/>
</dbReference>
<feature type="region of interest" description="Disordered" evidence="1">
    <location>
        <begin position="1"/>
        <end position="56"/>
    </location>
</feature>